<evidence type="ECO:0000256" key="1">
    <source>
        <dbReference type="SAM" id="MobiDB-lite"/>
    </source>
</evidence>
<evidence type="ECO:0000313" key="2">
    <source>
        <dbReference type="EMBL" id="AXY76808.1"/>
    </source>
</evidence>
<proteinExistence type="predicted"/>
<evidence type="ECO:0000313" key="3">
    <source>
        <dbReference type="Proteomes" id="UP000263900"/>
    </source>
</evidence>
<dbReference type="RefSeq" id="WP_119052685.1">
    <property type="nucleotide sequence ID" value="NZ_CP032157.1"/>
</dbReference>
<dbReference type="SUPFAM" id="SSF55486">
    <property type="entry name" value="Metalloproteases ('zincins'), catalytic domain"/>
    <property type="match status" value="1"/>
</dbReference>
<feature type="region of interest" description="Disordered" evidence="1">
    <location>
        <begin position="610"/>
        <end position="631"/>
    </location>
</feature>
<accession>A0A3B7MRM6</accession>
<gene>
    <name evidence="2" type="ORF">D3H65_23665</name>
</gene>
<dbReference type="AlphaFoldDB" id="A0A3B7MRM6"/>
<organism evidence="2 3">
    <name type="scientific">Paraflavitalea soli</name>
    <dbReference type="NCBI Taxonomy" id="2315862"/>
    <lineage>
        <taxon>Bacteria</taxon>
        <taxon>Pseudomonadati</taxon>
        <taxon>Bacteroidota</taxon>
        <taxon>Chitinophagia</taxon>
        <taxon>Chitinophagales</taxon>
        <taxon>Chitinophagaceae</taxon>
        <taxon>Paraflavitalea</taxon>
    </lineage>
</organism>
<sequence length="719" mass="80838">MKDCANITTIKPAFRKLRAFTFDPSLSLKLDTSIINNIVYKVPWETLKPGPVGEYIEVVDFDPSSGCFYKPVNLDDPYTLAQDGLDPAESNPQFHQQMVYAVAMITIKNFERALGRKILWSPYRDKSGYAAGYVQRLRIYPHALREANAYYSPQKKALLFGYFSAAPDTPSLMMPGGTVFTCLSHDIVAHEITHALLDGMHRRYIEATHPDSLAFHEAFADIVALFQHFTFPEVLKDQIARTRGDLASQNLLGQLAQEFGKAIGHYGSLRDALGTVDDETGKWQPLAPDPMDYQKIVEPHERGSILVATIFDIFSNIYRRRVADLLRIATGGTGMLSPGSLHPDLVNRMAQEASKTAGQVLKICIRALDYCPPMDINFGDYLRAMITSDYDLVEEDNLDYRIAIIEAFQRRGIFPDNVKNMSVESLLCKVDDELDAFEDQFTNLLEFFKLFKEKISYITNREDLYRLTKVFITGGYIGDPDTEGDKSKSTGKKGAQSIMGLHQRLNVKFMGAKAVEQFSQLTGLLLDERLIDYQGIGRSEAKNTMGAPKLEVHNLKLASRVGPSGNVLNQILVTLTQRRGVVCDTDQYGNVEVKGFFVADNPENGWYALPEKSSSLPTKQPYPGKTEGLTGEGSEKVLPKGWFVFRGGCTLIFDLNYASSKDNVKLKYIIKKDINDKERMKRQYRMLFNNNDFSLNATYFGTAYGNLEAEPFAIIHKIL</sequence>
<evidence type="ECO:0008006" key="4">
    <source>
        <dbReference type="Google" id="ProtNLM"/>
    </source>
</evidence>
<dbReference type="CDD" id="cd09598">
    <property type="entry name" value="M4_like"/>
    <property type="match status" value="1"/>
</dbReference>
<dbReference type="KEGG" id="pseg:D3H65_23665"/>
<name>A0A3B7MRM6_9BACT</name>
<protein>
    <recommendedName>
        <fullName evidence="4">Peptidase M4</fullName>
    </recommendedName>
</protein>
<keyword evidence="3" id="KW-1185">Reference proteome</keyword>
<dbReference type="Proteomes" id="UP000263900">
    <property type="component" value="Chromosome"/>
</dbReference>
<dbReference type="OrthoDB" id="178184at2"/>
<reference evidence="2 3" key="1">
    <citation type="submission" date="2018-09" db="EMBL/GenBank/DDBJ databases">
        <title>Genome sequencing of strain 6GH32-13.</title>
        <authorList>
            <person name="Weon H.-Y."/>
            <person name="Heo J."/>
            <person name="Kwon S.-W."/>
        </authorList>
    </citation>
    <scope>NUCLEOTIDE SEQUENCE [LARGE SCALE GENOMIC DNA]</scope>
    <source>
        <strain evidence="2 3">5GH32-13</strain>
    </source>
</reference>
<dbReference type="EMBL" id="CP032157">
    <property type="protein sequence ID" value="AXY76808.1"/>
    <property type="molecule type" value="Genomic_DNA"/>
</dbReference>